<name>A0A7J8E8I4_ROUAE</name>
<dbReference type="AlphaFoldDB" id="A0A7J8E8I4"/>
<gene>
    <name evidence="2" type="ORF">HJG63_008263</name>
</gene>
<organism evidence="2 3">
    <name type="scientific">Rousettus aegyptiacus</name>
    <name type="common">Egyptian fruit bat</name>
    <name type="synonym">Pteropus aegyptiacus</name>
    <dbReference type="NCBI Taxonomy" id="9407"/>
    <lineage>
        <taxon>Eukaryota</taxon>
        <taxon>Metazoa</taxon>
        <taxon>Chordata</taxon>
        <taxon>Craniata</taxon>
        <taxon>Vertebrata</taxon>
        <taxon>Euteleostomi</taxon>
        <taxon>Mammalia</taxon>
        <taxon>Eutheria</taxon>
        <taxon>Laurasiatheria</taxon>
        <taxon>Chiroptera</taxon>
        <taxon>Yinpterochiroptera</taxon>
        <taxon>Pteropodoidea</taxon>
        <taxon>Pteropodidae</taxon>
        <taxon>Rousettinae</taxon>
        <taxon>Rousettus</taxon>
    </lineage>
</organism>
<evidence type="ECO:0000313" key="3">
    <source>
        <dbReference type="Proteomes" id="UP000593571"/>
    </source>
</evidence>
<comment type="caution">
    <text evidence="2">The sequence shown here is derived from an EMBL/GenBank/DDBJ whole genome shotgun (WGS) entry which is preliminary data.</text>
</comment>
<reference evidence="2 3" key="1">
    <citation type="journal article" date="2020" name="Nature">
        <title>Six reference-quality genomes reveal evolution of bat adaptations.</title>
        <authorList>
            <person name="Jebb D."/>
            <person name="Huang Z."/>
            <person name="Pippel M."/>
            <person name="Hughes G.M."/>
            <person name="Lavrichenko K."/>
            <person name="Devanna P."/>
            <person name="Winkler S."/>
            <person name="Jermiin L.S."/>
            <person name="Skirmuntt E.C."/>
            <person name="Katzourakis A."/>
            <person name="Burkitt-Gray L."/>
            <person name="Ray D.A."/>
            <person name="Sullivan K.A.M."/>
            <person name="Roscito J.G."/>
            <person name="Kirilenko B.M."/>
            <person name="Davalos L.M."/>
            <person name="Corthals A.P."/>
            <person name="Power M.L."/>
            <person name="Jones G."/>
            <person name="Ransome R.D."/>
            <person name="Dechmann D.K.N."/>
            <person name="Locatelli A.G."/>
            <person name="Puechmaille S.J."/>
            <person name="Fedrigo O."/>
            <person name="Jarvis E.D."/>
            <person name="Hiller M."/>
            <person name="Vernes S.C."/>
            <person name="Myers E.W."/>
            <person name="Teeling E.C."/>
        </authorList>
    </citation>
    <scope>NUCLEOTIDE SEQUENCE [LARGE SCALE GENOMIC DNA]</scope>
    <source>
        <strain evidence="2">MRouAeg1</strain>
        <tissue evidence="2">Muscle</tissue>
    </source>
</reference>
<sequence>MKPPDCKGKTKLFFNLLVFCAQDPEMAGDSRKRTPRPPEASLQLAKLPPSSPGAPSYLACPEATSANHHKRGARIEQKCYALSDLKARSPSEVNVLRATPLPASSCHRWAPASLASGSFSPASTPRWSHCLRPFGCSHRLLSVSHKDTCHRTEGHLAIQGGLALSSFKDPSPDKAAFTGSERRAVAASLRGLLFDMPHSLTSR</sequence>
<keyword evidence="3" id="KW-1185">Reference proteome</keyword>
<dbReference type="Proteomes" id="UP000593571">
    <property type="component" value="Unassembled WGS sequence"/>
</dbReference>
<dbReference type="EMBL" id="JACASE010000010">
    <property type="protein sequence ID" value="KAF6431788.1"/>
    <property type="molecule type" value="Genomic_DNA"/>
</dbReference>
<evidence type="ECO:0000313" key="2">
    <source>
        <dbReference type="EMBL" id="KAF6431788.1"/>
    </source>
</evidence>
<accession>A0A7J8E8I4</accession>
<proteinExistence type="predicted"/>
<evidence type="ECO:0000256" key="1">
    <source>
        <dbReference type="SAM" id="MobiDB-lite"/>
    </source>
</evidence>
<protein>
    <submittedName>
        <fullName evidence="2">Uncharacterized protein</fullName>
    </submittedName>
</protein>
<feature type="region of interest" description="Disordered" evidence="1">
    <location>
        <begin position="25"/>
        <end position="54"/>
    </location>
</feature>